<keyword evidence="1" id="KW-1133">Transmembrane helix</keyword>
<accession>A0A0G1MVY3</accession>
<proteinExistence type="predicted"/>
<organism evidence="2 3">
    <name type="scientific">Candidatus Woesebacteria bacterium GW2011_GWA1_45_8</name>
    <dbReference type="NCBI Taxonomy" id="1618559"/>
    <lineage>
        <taxon>Bacteria</taxon>
        <taxon>Candidatus Woeseibacteriota</taxon>
    </lineage>
</organism>
<keyword evidence="1" id="KW-0472">Membrane</keyword>
<dbReference type="EMBL" id="LCLG01000002">
    <property type="protein sequence ID" value="KKU12342.1"/>
    <property type="molecule type" value="Genomic_DNA"/>
</dbReference>
<evidence type="ECO:0000256" key="1">
    <source>
        <dbReference type="SAM" id="Phobius"/>
    </source>
</evidence>
<gene>
    <name evidence="2" type="ORF">UX19_C0002G0049</name>
</gene>
<dbReference type="Pfam" id="PF05552">
    <property type="entry name" value="MS_channel_1st_1"/>
    <property type="match status" value="2"/>
</dbReference>
<dbReference type="PANTHER" id="PTHR30221:SF1">
    <property type="entry name" value="SMALL-CONDUCTANCE MECHANOSENSITIVE CHANNEL"/>
    <property type="match status" value="1"/>
</dbReference>
<feature type="transmembrane region" description="Helical" evidence="1">
    <location>
        <begin position="193"/>
        <end position="214"/>
    </location>
</feature>
<keyword evidence="1" id="KW-0812">Transmembrane</keyword>
<evidence type="ECO:0000313" key="3">
    <source>
        <dbReference type="Proteomes" id="UP000034653"/>
    </source>
</evidence>
<dbReference type="GO" id="GO:0008381">
    <property type="term" value="F:mechanosensitive monoatomic ion channel activity"/>
    <property type="evidence" value="ECO:0007669"/>
    <property type="project" value="InterPro"/>
</dbReference>
<dbReference type="InterPro" id="IPR045275">
    <property type="entry name" value="MscS_archaea/bacteria_type"/>
</dbReference>
<evidence type="ECO:0000313" key="2">
    <source>
        <dbReference type="EMBL" id="KKU12342.1"/>
    </source>
</evidence>
<dbReference type="Gene3D" id="1.10.287.1260">
    <property type="match status" value="1"/>
</dbReference>
<feature type="transmembrane region" description="Helical" evidence="1">
    <location>
        <begin position="166"/>
        <end position="187"/>
    </location>
</feature>
<dbReference type="AlphaFoldDB" id="A0A0G1MVY3"/>
<feature type="transmembrane region" description="Helical" evidence="1">
    <location>
        <begin position="124"/>
        <end position="145"/>
    </location>
</feature>
<comment type="caution">
    <text evidence="2">The sequence shown here is derived from an EMBL/GenBank/DDBJ whole genome shotgun (WGS) entry which is preliminary data.</text>
</comment>
<feature type="transmembrane region" description="Helical" evidence="1">
    <location>
        <begin position="91"/>
        <end position="118"/>
    </location>
</feature>
<sequence>MYTLSSWQAALLTSWAEVWSSFLRVLPSIVGAIVVFAIGLILAYWVKRLIVQGLKLIKFEAISEKIGIDKYLSKADIRFTFIELIGTIAEWLIILVFFLAVVDVLGLSAVSMVLASVLGYLPNVLAAALIFAAGYIVAGLAGGLVRGALVSVDHDLARPVGRLSRWVIMLVAFFAAVDQLQIARGLIQTFFQGLTYTVVLILGLSVGLGAKDLVSKILDDWYEKIKK</sequence>
<feature type="transmembrane region" description="Helical" evidence="1">
    <location>
        <begin position="26"/>
        <end position="46"/>
    </location>
</feature>
<dbReference type="PANTHER" id="PTHR30221">
    <property type="entry name" value="SMALL-CONDUCTANCE MECHANOSENSITIVE CHANNEL"/>
    <property type="match status" value="1"/>
</dbReference>
<name>A0A0G1MVY3_9BACT</name>
<dbReference type="Proteomes" id="UP000034653">
    <property type="component" value="Unassembled WGS sequence"/>
</dbReference>
<dbReference type="InterPro" id="IPR008910">
    <property type="entry name" value="MSC_TM_helix"/>
</dbReference>
<protein>
    <submittedName>
        <fullName evidence="2">Conserved cytoplasmic membrane protein, CmpX protein</fullName>
    </submittedName>
</protein>
<reference evidence="2 3" key="1">
    <citation type="journal article" date="2015" name="Nature">
        <title>rRNA introns, odd ribosomes, and small enigmatic genomes across a large radiation of phyla.</title>
        <authorList>
            <person name="Brown C.T."/>
            <person name="Hug L.A."/>
            <person name="Thomas B.C."/>
            <person name="Sharon I."/>
            <person name="Castelle C.J."/>
            <person name="Singh A."/>
            <person name="Wilkins M.J."/>
            <person name="Williams K.H."/>
            <person name="Banfield J.F."/>
        </authorList>
    </citation>
    <scope>NUCLEOTIDE SEQUENCE [LARGE SCALE GENOMIC DNA]</scope>
</reference>